<dbReference type="Gene3D" id="2.160.20.80">
    <property type="entry name" value="E3 ubiquitin-protein ligase SopA"/>
    <property type="match status" value="2"/>
</dbReference>
<protein>
    <submittedName>
        <fullName evidence="3">Uncharacterized low-complexity proteins</fullName>
    </submittedName>
</protein>
<feature type="compositionally biased region" description="Basic and acidic residues" evidence="2">
    <location>
        <begin position="217"/>
        <end position="232"/>
    </location>
</feature>
<dbReference type="PANTHER" id="PTHR47485:SF1">
    <property type="entry name" value="THYLAKOID LUMENAL 17.4 KDA PROTEIN, CHLOROPLASTIC"/>
    <property type="match status" value="1"/>
</dbReference>
<dbReference type="STRING" id="91360.SAMN05660330_01820"/>
<organism evidence="3 4">
    <name type="scientific">Desulforhopalus singaporensis</name>
    <dbReference type="NCBI Taxonomy" id="91360"/>
    <lineage>
        <taxon>Bacteria</taxon>
        <taxon>Pseudomonadati</taxon>
        <taxon>Thermodesulfobacteriota</taxon>
        <taxon>Desulfobulbia</taxon>
        <taxon>Desulfobulbales</taxon>
        <taxon>Desulfocapsaceae</taxon>
        <taxon>Desulforhopalus</taxon>
    </lineage>
</organism>
<dbReference type="SUPFAM" id="SSF141571">
    <property type="entry name" value="Pentapeptide repeat-like"/>
    <property type="match status" value="2"/>
</dbReference>
<name>A0A1H0Q0V9_9BACT</name>
<evidence type="ECO:0000313" key="3">
    <source>
        <dbReference type="EMBL" id="SDP10279.1"/>
    </source>
</evidence>
<dbReference type="RefSeq" id="WP_092222005.1">
    <property type="nucleotide sequence ID" value="NZ_FNJI01000010.1"/>
</dbReference>
<evidence type="ECO:0000256" key="1">
    <source>
        <dbReference type="ARBA" id="ARBA00022737"/>
    </source>
</evidence>
<reference evidence="3 4" key="1">
    <citation type="submission" date="2016-10" db="EMBL/GenBank/DDBJ databases">
        <authorList>
            <person name="de Groot N.N."/>
        </authorList>
    </citation>
    <scope>NUCLEOTIDE SEQUENCE [LARGE SCALE GENOMIC DNA]</scope>
    <source>
        <strain evidence="3 4">DSM 12130</strain>
    </source>
</reference>
<dbReference type="InterPro" id="IPR001646">
    <property type="entry name" value="5peptide_repeat"/>
</dbReference>
<dbReference type="Pfam" id="PF00805">
    <property type="entry name" value="Pentapeptide"/>
    <property type="match status" value="3"/>
</dbReference>
<keyword evidence="4" id="KW-1185">Reference proteome</keyword>
<dbReference type="Proteomes" id="UP000199073">
    <property type="component" value="Unassembled WGS sequence"/>
</dbReference>
<dbReference type="EMBL" id="FNJI01000010">
    <property type="protein sequence ID" value="SDP10279.1"/>
    <property type="molecule type" value="Genomic_DNA"/>
</dbReference>
<feature type="region of interest" description="Disordered" evidence="2">
    <location>
        <begin position="208"/>
        <end position="240"/>
    </location>
</feature>
<accession>A0A1H0Q0V9</accession>
<sequence length="351" mass="37191">MKKNTVVVSSIFALILNFAGVADSSGSGGVAAKENLRILLQKRTCKECDLSGLNFNRMDLSGVDIEGADLSLSTFFLTDLSGANMKGCTLNGAVFGGADLEQADLRGADLRGVDMSTAYITGALLDGGFITDVPYENIGVTELEKEVYVEEQEKPKKNPDNKTAVVVAENVTTEQPGDDGGALQTVQPEAPEVKKINPVETAVVSMPKVEEPPAETAVEKVESGNAVEKTEPVPELQPAENPKKKQLERLLDTKRCYGCDLSGLDLSGKNLKNADLEAADLSGCNLLDANLENANLKGANLKDADLRNADLESADLYKADLRGADLTGTKRKNTLLDGALLEGTVGLSEGM</sequence>
<evidence type="ECO:0000256" key="2">
    <source>
        <dbReference type="SAM" id="MobiDB-lite"/>
    </source>
</evidence>
<keyword evidence="1" id="KW-0677">Repeat</keyword>
<dbReference type="AlphaFoldDB" id="A0A1H0Q0V9"/>
<proteinExistence type="predicted"/>
<evidence type="ECO:0000313" key="4">
    <source>
        <dbReference type="Proteomes" id="UP000199073"/>
    </source>
</evidence>
<dbReference type="OrthoDB" id="5431942at2"/>
<dbReference type="PANTHER" id="PTHR47485">
    <property type="entry name" value="THYLAKOID LUMENAL 17.4 KDA PROTEIN, CHLOROPLASTIC"/>
    <property type="match status" value="1"/>
</dbReference>
<gene>
    <name evidence="3" type="ORF">SAMN05660330_01820</name>
</gene>